<dbReference type="Proteomes" id="UP001302477">
    <property type="component" value="Chromosome"/>
</dbReference>
<proteinExistence type="predicted"/>
<evidence type="ECO:0008006" key="4">
    <source>
        <dbReference type="Google" id="ProtNLM"/>
    </source>
</evidence>
<evidence type="ECO:0000313" key="3">
    <source>
        <dbReference type="Proteomes" id="UP001302477"/>
    </source>
</evidence>
<feature type="chain" id="PRO_5043344815" description="Phytase-like domain-containing protein" evidence="1">
    <location>
        <begin position="24"/>
        <end position="328"/>
    </location>
</feature>
<dbReference type="EMBL" id="CP137555">
    <property type="protein sequence ID" value="WOX06069.1"/>
    <property type="molecule type" value="Genomic_DNA"/>
</dbReference>
<dbReference type="KEGG" id="mpaf:R5R33_02710"/>
<feature type="signal peptide" evidence="1">
    <location>
        <begin position="1"/>
        <end position="23"/>
    </location>
</feature>
<name>A0AAU0MZY5_9GAMM</name>
<dbReference type="AlphaFoldDB" id="A0AAU0MZY5"/>
<organism evidence="2 3">
    <name type="scientific">Microbulbifer pacificus</name>
    <dbReference type="NCBI Taxonomy" id="407164"/>
    <lineage>
        <taxon>Bacteria</taxon>
        <taxon>Pseudomonadati</taxon>
        <taxon>Pseudomonadota</taxon>
        <taxon>Gammaproteobacteria</taxon>
        <taxon>Cellvibrionales</taxon>
        <taxon>Microbulbiferaceae</taxon>
        <taxon>Microbulbifer</taxon>
    </lineage>
</organism>
<protein>
    <recommendedName>
        <fullName evidence="4">Phytase-like domain-containing protein</fullName>
    </recommendedName>
</protein>
<keyword evidence="3" id="KW-1185">Reference proteome</keyword>
<dbReference type="RefSeq" id="WP_318954529.1">
    <property type="nucleotide sequence ID" value="NZ_CP137555.1"/>
</dbReference>
<reference evidence="2 3" key="1">
    <citation type="submission" date="2023-10" db="EMBL/GenBank/DDBJ databases">
        <title>Description of Microbulbifer bruguierae sp. nov., isolated from the sediments of mangrove plant Bruguiera sexangula and comparative genomic analyses of the genus Microbulbifer.</title>
        <authorList>
            <person name="Long M."/>
        </authorList>
    </citation>
    <scope>NUCLEOTIDE SEQUENCE [LARGE SCALE GENOMIC DNA]</scope>
    <source>
        <strain evidence="2 3">SPO729</strain>
    </source>
</reference>
<evidence type="ECO:0000256" key="1">
    <source>
        <dbReference type="SAM" id="SignalP"/>
    </source>
</evidence>
<gene>
    <name evidence="2" type="ORF">R5R33_02710</name>
</gene>
<sequence>MKHLPKPILRIAAAVLLSLSGVAAPVAGVPAPVLPAKLIDAWWIDGSEGLDISGLSFCAGELLAVADKVSEHIYRLSPEPGRDSVALAAKADFARPPLPDDQPVLLKARALHYASVPLSMDFEGITCDERGIYLLSERHNRIARLNPEQQGAEWLPVRWSEAAKARGFLRHFNGESEGVVRVGEDFWVALERDPRGLLKLSAGDEVGRDFRALPAVSGLDFHGRTEDLAGLAAYGGALYTLERNAFAVCRRNLDNLQAEWCIHYRDIEEGPTYVYRETRFGKGEGLAVNEQGIFVVLDNNGVGRAVAPDDSRGLLLHFAFPEMTSEER</sequence>
<accession>A0AAU0MZY5</accession>
<evidence type="ECO:0000313" key="2">
    <source>
        <dbReference type="EMBL" id="WOX06069.1"/>
    </source>
</evidence>
<keyword evidence="1" id="KW-0732">Signal</keyword>